<gene>
    <name evidence="2" type="ORF">EVAR_25955_1</name>
</gene>
<reference evidence="2 3" key="1">
    <citation type="journal article" date="2019" name="Commun. Biol.">
        <title>The bagworm genome reveals a unique fibroin gene that provides high tensile strength.</title>
        <authorList>
            <person name="Kono N."/>
            <person name="Nakamura H."/>
            <person name="Ohtoshi R."/>
            <person name="Tomita M."/>
            <person name="Numata K."/>
            <person name="Arakawa K."/>
        </authorList>
    </citation>
    <scope>NUCLEOTIDE SEQUENCE [LARGE SCALE GENOMIC DNA]</scope>
</reference>
<dbReference type="Proteomes" id="UP000299102">
    <property type="component" value="Unassembled WGS sequence"/>
</dbReference>
<evidence type="ECO:0000313" key="3">
    <source>
        <dbReference type="Proteomes" id="UP000299102"/>
    </source>
</evidence>
<protein>
    <submittedName>
        <fullName evidence="2">Uncharacterized protein</fullName>
    </submittedName>
</protein>
<accession>A0A4C1V2N6</accession>
<name>A0A4C1V2N6_EUMVA</name>
<feature type="region of interest" description="Disordered" evidence="1">
    <location>
        <begin position="15"/>
        <end position="37"/>
    </location>
</feature>
<dbReference type="AlphaFoldDB" id="A0A4C1V2N6"/>
<proteinExistence type="predicted"/>
<comment type="caution">
    <text evidence="2">The sequence shown here is derived from an EMBL/GenBank/DDBJ whole genome shotgun (WGS) entry which is preliminary data.</text>
</comment>
<evidence type="ECO:0000256" key="1">
    <source>
        <dbReference type="SAM" id="MobiDB-lite"/>
    </source>
</evidence>
<evidence type="ECO:0000313" key="2">
    <source>
        <dbReference type="EMBL" id="GBP32596.1"/>
    </source>
</evidence>
<keyword evidence="3" id="KW-1185">Reference proteome</keyword>
<sequence>MRRLPVGVVLLTPSPKLHPGVNPKGLERGRNSPFHAMASPRRPLVKRKCESVLFFVQNTQNTFSVHNCTDDNNHKKQYNELFAVAFDLQKKMSAGRN</sequence>
<dbReference type="EMBL" id="BGZK01000262">
    <property type="protein sequence ID" value="GBP32596.1"/>
    <property type="molecule type" value="Genomic_DNA"/>
</dbReference>
<organism evidence="2 3">
    <name type="scientific">Eumeta variegata</name>
    <name type="common">Bagworm moth</name>
    <name type="synonym">Eumeta japonica</name>
    <dbReference type="NCBI Taxonomy" id="151549"/>
    <lineage>
        <taxon>Eukaryota</taxon>
        <taxon>Metazoa</taxon>
        <taxon>Ecdysozoa</taxon>
        <taxon>Arthropoda</taxon>
        <taxon>Hexapoda</taxon>
        <taxon>Insecta</taxon>
        <taxon>Pterygota</taxon>
        <taxon>Neoptera</taxon>
        <taxon>Endopterygota</taxon>
        <taxon>Lepidoptera</taxon>
        <taxon>Glossata</taxon>
        <taxon>Ditrysia</taxon>
        <taxon>Tineoidea</taxon>
        <taxon>Psychidae</taxon>
        <taxon>Oiketicinae</taxon>
        <taxon>Eumeta</taxon>
    </lineage>
</organism>